<evidence type="ECO:0000313" key="1">
    <source>
        <dbReference type="EMBL" id="JAH88053.1"/>
    </source>
</evidence>
<reference evidence="1" key="2">
    <citation type="journal article" date="2015" name="Fish Shellfish Immunol.">
        <title>Early steps in the European eel (Anguilla anguilla)-Vibrio vulnificus interaction in the gills: Role of the RtxA13 toxin.</title>
        <authorList>
            <person name="Callol A."/>
            <person name="Pajuelo D."/>
            <person name="Ebbesson L."/>
            <person name="Teles M."/>
            <person name="MacKenzie S."/>
            <person name="Amaro C."/>
        </authorList>
    </citation>
    <scope>NUCLEOTIDE SEQUENCE</scope>
</reference>
<reference evidence="1" key="1">
    <citation type="submission" date="2014-11" db="EMBL/GenBank/DDBJ databases">
        <authorList>
            <person name="Amaro Gonzalez C."/>
        </authorList>
    </citation>
    <scope>NUCLEOTIDE SEQUENCE</scope>
</reference>
<dbReference type="EMBL" id="GBXM01020524">
    <property type="protein sequence ID" value="JAH88053.1"/>
    <property type="molecule type" value="Transcribed_RNA"/>
</dbReference>
<protein>
    <submittedName>
        <fullName evidence="1">Uncharacterized protein</fullName>
    </submittedName>
</protein>
<proteinExistence type="predicted"/>
<sequence>MHCNPGAAHPFAVATLISVKVEVPVGVQPSVYSTASQWTAVRLPIMLFTSFPGSVSVPLQD</sequence>
<accession>A0A0E9WEY4</accession>
<organism evidence="1">
    <name type="scientific">Anguilla anguilla</name>
    <name type="common">European freshwater eel</name>
    <name type="synonym">Muraena anguilla</name>
    <dbReference type="NCBI Taxonomy" id="7936"/>
    <lineage>
        <taxon>Eukaryota</taxon>
        <taxon>Metazoa</taxon>
        <taxon>Chordata</taxon>
        <taxon>Craniata</taxon>
        <taxon>Vertebrata</taxon>
        <taxon>Euteleostomi</taxon>
        <taxon>Actinopterygii</taxon>
        <taxon>Neopterygii</taxon>
        <taxon>Teleostei</taxon>
        <taxon>Anguilliformes</taxon>
        <taxon>Anguillidae</taxon>
        <taxon>Anguilla</taxon>
    </lineage>
</organism>
<dbReference type="AlphaFoldDB" id="A0A0E9WEY4"/>
<name>A0A0E9WEY4_ANGAN</name>